<feature type="transmembrane region" description="Helical" evidence="7">
    <location>
        <begin position="55"/>
        <end position="74"/>
    </location>
</feature>
<reference evidence="10" key="1">
    <citation type="submission" date="2017-02" db="EMBL/GenBank/DDBJ databases">
        <authorList>
            <person name="Daims H."/>
        </authorList>
    </citation>
    <scope>NUCLEOTIDE SEQUENCE [LARGE SCALE GENOMIC DNA]</scope>
</reference>
<feature type="transmembrane region" description="Helical" evidence="7">
    <location>
        <begin position="28"/>
        <end position="48"/>
    </location>
</feature>
<evidence type="ECO:0000313" key="9">
    <source>
        <dbReference type="EMBL" id="SJM93412.1"/>
    </source>
</evidence>
<evidence type="ECO:0000256" key="1">
    <source>
        <dbReference type="ARBA" id="ARBA00004167"/>
    </source>
</evidence>
<dbReference type="SMART" id="SM00271">
    <property type="entry name" value="DnaJ"/>
    <property type="match status" value="1"/>
</dbReference>
<sequence>MPIVLLLALILSFFTVRSLVKDHPALIAKHLKTLLYCLAGGALALLMLTGRLNWLFALVGVTIASAFRLAPLLLRYAPQLHNLWWQFKAGKPSSKHQQSQQQNYTHASKSTMSAEEAYQVLGLKNNATEQEIISAHRKLIQKIHPDRGGSDYLAAQINLAKKMLLNK</sequence>
<evidence type="ECO:0000256" key="7">
    <source>
        <dbReference type="SAM" id="Phobius"/>
    </source>
</evidence>
<dbReference type="Gene3D" id="1.10.287.110">
    <property type="entry name" value="DnaJ domain"/>
    <property type="match status" value="1"/>
</dbReference>
<feature type="domain" description="J" evidence="8">
    <location>
        <begin position="116"/>
        <end position="167"/>
    </location>
</feature>
<dbReference type="GO" id="GO:0016020">
    <property type="term" value="C:membrane"/>
    <property type="evidence" value="ECO:0007669"/>
    <property type="project" value="UniProtKB-SubCell"/>
</dbReference>
<keyword evidence="4 7" id="KW-0472">Membrane</keyword>
<dbReference type="EMBL" id="FUKI01000119">
    <property type="protein sequence ID" value="SJM93412.1"/>
    <property type="molecule type" value="Genomic_DNA"/>
</dbReference>
<dbReference type="InterPro" id="IPR001623">
    <property type="entry name" value="DnaJ_domain"/>
</dbReference>
<dbReference type="PANTHER" id="PTHR12763:SF28">
    <property type="entry name" value="GEO10507P1-RELATED"/>
    <property type="match status" value="1"/>
</dbReference>
<keyword evidence="10" id="KW-1185">Reference proteome</keyword>
<dbReference type="Proteomes" id="UP000195667">
    <property type="component" value="Unassembled WGS sequence"/>
</dbReference>
<evidence type="ECO:0000259" key="8">
    <source>
        <dbReference type="PROSITE" id="PS50076"/>
    </source>
</evidence>
<keyword evidence="5" id="KW-0143">Chaperone</keyword>
<dbReference type="SUPFAM" id="SSF46565">
    <property type="entry name" value="Chaperone J-domain"/>
    <property type="match status" value="1"/>
</dbReference>
<proteinExistence type="inferred from homology"/>
<dbReference type="OrthoDB" id="9811070at2"/>
<keyword evidence="2 7" id="KW-0812">Transmembrane</keyword>
<name>A0A1R4HAX2_9GAMM</name>
<dbReference type="InterPro" id="IPR036869">
    <property type="entry name" value="J_dom_sf"/>
</dbReference>
<comment type="subcellular location">
    <subcellularLocation>
        <location evidence="1">Membrane</location>
        <topology evidence="1">Single-pass membrane protein</topology>
    </subcellularLocation>
</comment>
<evidence type="ECO:0000256" key="3">
    <source>
        <dbReference type="ARBA" id="ARBA00022989"/>
    </source>
</evidence>
<dbReference type="PROSITE" id="PS50076">
    <property type="entry name" value="DNAJ_2"/>
    <property type="match status" value="1"/>
</dbReference>
<keyword evidence="9" id="KW-0346">Stress response</keyword>
<dbReference type="PRINTS" id="PR00625">
    <property type="entry name" value="JDOMAIN"/>
</dbReference>
<evidence type="ECO:0000256" key="6">
    <source>
        <dbReference type="ARBA" id="ARBA00038105"/>
    </source>
</evidence>
<evidence type="ECO:0000256" key="4">
    <source>
        <dbReference type="ARBA" id="ARBA00023136"/>
    </source>
</evidence>
<dbReference type="AlphaFoldDB" id="A0A1R4HAX2"/>
<organism evidence="9 10">
    <name type="scientific">Crenothrix polyspora</name>
    <dbReference type="NCBI Taxonomy" id="360316"/>
    <lineage>
        <taxon>Bacteria</taxon>
        <taxon>Pseudomonadati</taxon>
        <taxon>Pseudomonadota</taxon>
        <taxon>Gammaproteobacteria</taxon>
        <taxon>Methylococcales</taxon>
        <taxon>Crenotrichaceae</taxon>
        <taxon>Crenothrix</taxon>
    </lineage>
</organism>
<dbReference type="PANTHER" id="PTHR12763">
    <property type="match status" value="1"/>
</dbReference>
<keyword evidence="3 7" id="KW-1133">Transmembrane helix</keyword>
<dbReference type="Pfam" id="PF00226">
    <property type="entry name" value="DnaJ"/>
    <property type="match status" value="1"/>
</dbReference>
<comment type="similarity">
    <text evidence="6">Belongs to the TIM14 family.</text>
</comment>
<dbReference type="RefSeq" id="WP_087143827.1">
    <property type="nucleotide sequence ID" value="NZ_FUKI01000119.1"/>
</dbReference>
<evidence type="ECO:0000256" key="2">
    <source>
        <dbReference type="ARBA" id="ARBA00022692"/>
    </source>
</evidence>
<gene>
    <name evidence="9" type="ORF">CRENPOLYSF1_430089</name>
</gene>
<evidence type="ECO:0000256" key="5">
    <source>
        <dbReference type="ARBA" id="ARBA00023186"/>
    </source>
</evidence>
<evidence type="ECO:0000313" key="10">
    <source>
        <dbReference type="Proteomes" id="UP000195667"/>
    </source>
</evidence>
<dbReference type="CDD" id="cd06257">
    <property type="entry name" value="DnaJ"/>
    <property type="match status" value="1"/>
</dbReference>
<protein>
    <submittedName>
        <fullName evidence="9">Heat shock protein DnaJ domain protein</fullName>
    </submittedName>
</protein>
<accession>A0A1R4HAX2</accession>